<dbReference type="OrthoDB" id="2115692at2759"/>
<dbReference type="InterPro" id="IPR000182">
    <property type="entry name" value="GNAT_dom"/>
</dbReference>
<dbReference type="Gene3D" id="3.40.630.30">
    <property type="match status" value="1"/>
</dbReference>
<evidence type="ECO:0000259" key="2">
    <source>
        <dbReference type="PROSITE" id="PS51186"/>
    </source>
</evidence>
<protein>
    <submittedName>
        <fullName evidence="3">Acyl-CoA N-acyltransferase</fullName>
    </submittedName>
</protein>
<reference evidence="3" key="1">
    <citation type="journal article" date="2020" name="Stud. Mycol.">
        <title>101 Dothideomycetes genomes: a test case for predicting lifestyles and emergence of pathogens.</title>
        <authorList>
            <person name="Haridas S."/>
            <person name="Albert R."/>
            <person name="Binder M."/>
            <person name="Bloem J."/>
            <person name="Labutti K."/>
            <person name="Salamov A."/>
            <person name="Andreopoulos B."/>
            <person name="Baker S."/>
            <person name="Barry K."/>
            <person name="Bills G."/>
            <person name="Bluhm B."/>
            <person name="Cannon C."/>
            <person name="Castanera R."/>
            <person name="Culley D."/>
            <person name="Daum C."/>
            <person name="Ezra D."/>
            <person name="Gonzalez J."/>
            <person name="Henrissat B."/>
            <person name="Kuo A."/>
            <person name="Liang C."/>
            <person name="Lipzen A."/>
            <person name="Lutzoni F."/>
            <person name="Magnuson J."/>
            <person name="Mondo S."/>
            <person name="Nolan M."/>
            <person name="Ohm R."/>
            <person name="Pangilinan J."/>
            <person name="Park H.-J."/>
            <person name="Ramirez L."/>
            <person name="Alfaro M."/>
            <person name="Sun H."/>
            <person name="Tritt A."/>
            <person name="Yoshinaga Y."/>
            <person name="Zwiers L.-H."/>
            <person name="Turgeon B."/>
            <person name="Goodwin S."/>
            <person name="Spatafora J."/>
            <person name="Crous P."/>
            <person name="Grigoriev I."/>
        </authorList>
    </citation>
    <scope>NUCLEOTIDE SEQUENCE</scope>
    <source>
        <strain evidence="3">CBS 123094</strain>
    </source>
</reference>
<sequence length="265" mass="30651">IRKMARDDLPQVCAIAFQAFANDELFNWLWPNSKNHPDDLRRYMIIRQRHRLVDVGTHGFVVLTEETDVDWTGKPEIAGYAFFEREGNDELGRKWRTDSIFNSMGNGLVVCLEIERYLLSWELWYEDKFLDRAADRARMIQYDKAIGEEAFFTLDINWRLDVLAVSPKYQRRGVGAMLLEHGQKIAASEDLPMVTEASMDGRALYMKLGFKILGTTKIEDSVDDVIMLWEPRHLEGSWLEEQGDGGVRFKTNPEKLEEVGSKLTP</sequence>
<dbReference type="CDD" id="cd04301">
    <property type="entry name" value="NAT_SF"/>
    <property type="match status" value="1"/>
</dbReference>
<dbReference type="Proteomes" id="UP000799779">
    <property type="component" value="Unassembled WGS sequence"/>
</dbReference>
<dbReference type="EMBL" id="ML977663">
    <property type="protein sequence ID" value="KAF1994332.1"/>
    <property type="molecule type" value="Genomic_DNA"/>
</dbReference>
<dbReference type="InterPro" id="IPR016181">
    <property type="entry name" value="Acyl_CoA_acyltransferase"/>
</dbReference>
<evidence type="ECO:0000313" key="3">
    <source>
        <dbReference type="EMBL" id="KAF1994332.1"/>
    </source>
</evidence>
<keyword evidence="3" id="KW-0012">Acyltransferase</keyword>
<organism evidence="3 4">
    <name type="scientific">Amniculicola lignicola CBS 123094</name>
    <dbReference type="NCBI Taxonomy" id="1392246"/>
    <lineage>
        <taxon>Eukaryota</taxon>
        <taxon>Fungi</taxon>
        <taxon>Dikarya</taxon>
        <taxon>Ascomycota</taxon>
        <taxon>Pezizomycotina</taxon>
        <taxon>Dothideomycetes</taxon>
        <taxon>Pleosporomycetidae</taxon>
        <taxon>Pleosporales</taxon>
        <taxon>Amniculicolaceae</taxon>
        <taxon>Amniculicola</taxon>
    </lineage>
</organism>
<feature type="domain" description="N-acetyltransferase" evidence="2">
    <location>
        <begin position="99"/>
        <end position="232"/>
    </location>
</feature>
<evidence type="ECO:0000313" key="4">
    <source>
        <dbReference type="Proteomes" id="UP000799779"/>
    </source>
</evidence>
<dbReference type="Pfam" id="PF13508">
    <property type="entry name" value="Acetyltransf_7"/>
    <property type="match status" value="1"/>
</dbReference>
<dbReference type="InterPro" id="IPR052523">
    <property type="entry name" value="Trichothecene_AcTrans"/>
</dbReference>
<dbReference type="AlphaFoldDB" id="A0A6A5VX58"/>
<feature type="region of interest" description="Disordered" evidence="1">
    <location>
        <begin position="244"/>
        <end position="265"/>
    </location>
</feature>
<keyword evidence="4" id="KW-1185">Reference proteome</keyword>
<name>A0A6A5VX58_9PLEO</name>
<dbReference type="PROSITE" id="PS51186">
    <property type="entry name" value="GNAT"/>
    <property type="match status" value="1"/>
</dbReference>
<dbReference type="SUPFAM" id="SSF55729">
    <property type="entry name" value="Acyl-CoA N-acyltransferases (Nat)"/>
    <property type="match status" value="1"/>
</dbReference>
<feature type="compositionally biased region" description="Basic and acidic residues" evidence="1">
    <location>
        <begin position="251"/>
        <end position="265"/>
    </location>
</feature>
<feature type="non-terminal residue" evidence="3">
    <location>
        <position position="1"/>
    </location>
</feature>
<dbReference type="GO" id="GO:0016747">
    <property type="term" value="F:acyltransferase activity, transferring groups other than amino-acyl groups"/>
    <property type="evidence" value="ECO:0007669"/>
    <property type="project" value="InterPro"/>
</dbReference>
<gene>
    <name evidence="3" type="ORF">P154DRAFT_447792</name>
</gene>
<accession>A0A6A5VX58</accession>
<dbReference type="PANTHER" id="PTHR42791">
    <property type="entry name" value="GNAT FAMILY ACETYLTRANSFERASE"/>
    <property type="match status" value="1"/>
</dbReference>
<evidence type="ECO:0000256" key="1">
    <source>
        <dbReference type="SAM" id="MobiDB-lite"/>
    </source>
</evidence>
<proteinExistence type="predicted"/>
<keyword evidence="3" id="KW-0808">Transferase</keyword>
<dbReference type="PANTHER" id="PTHR42791:SF16">
    <property type="entry name" value="N-ACETYLTRANSFERASE DOMAIN-CONTAINING PROTEIN"/>
    <property type="match status" value="1"/>
</dbReference>